<evidence type="ECO:0000256" key="1">
    <source>
        <dbReference type="SAM" id="Coils"/>
    </source>
</evidence>
<dbReference type="Proteomes" id="UP000248795">
    <property type="component" value="Unassembled WGS sequence"/>
</dbReference>
<accession>A0A2W2BB70</accession>
<dbReference type="AlphaFoldDB" id="A0A2W2BB70"/>
<dbReference type="RefSeq" id="WP_111197784.1">
    <property type="nucleotide sequence ID" value="NZ_QKVK01000003.1"/>
</dbReference>
<protein>
    <submittedName>
        <fullName evidence="2">Uncharacterized protein</fullName>
    </submittedName>
</protein>
<evidence type="ECO:0000313" key="3">
    <source>
        <dbReference type="Proteomes" id="UP000248795"/>
    </source>
</evidence>
<keyword evidence="1" id="KW-0175">Coiled coil</keyword>
<sequence>MTRSSQRLQRLARAQADLAELLESKIAASQRRGNDLASTRAGTLAALERISMEGLTFYAAALRRLTELDNATIENDALRRDLLAQLRQVRTRQDALQRKADAQAAVMMRRMMNAEIGETALAMQEKAPRKGGVLK</sequence>
<reference evidence="3" key="1">
    <citation type="submission" date="2018-06" db="EMBL/GenBank/DDBJ databases">
        <title>Aestuariibacter litoralis strain KCTC 52945T.</title>
        <authorList>
            <person name="Li X."/>
            <person name="Salam N."/>
            <person name="Li J.-L."/>
            <person name="Chen Y.-M."/>
            <person name="Yang Z.-W."/>
            <person name="Zhang L.-Y."/>
            <person name="Han M.-X."/>
            <person name="Xiao M."/>
            <person name="Li W.-J."/>
        </authorList>
    </citation>
    <scope>NUCLEOTIDE SEQUENCE [LARGE SCALE GENOMIC DNA]</scope>
    <source>
        <strain evidence="3">KCTC 52945</strain>
    </source>
</reference>
<organism evidence="2 3">
    <name type="scientific">Aestuariivirga litoralis</name>
    <dbReference type="NCBI Taxonomy" id="2650924"/>
    <lineage>
        <taxon>Bacteria</taxon>
        <taxon>Pseudomonadati</taxon>
        <taxon>Pseudomonadota</taxon>
        <taxon>Alphaproteobacteria</taxon>
        <taxon>Hyphomicrobiales</taxon>
        <taxon>Aestuariivirgaceae</taxon>
        <taxon>Aestuariivirga</taxon>
    </lineage>
</organism>
<gene>
    <name evidence="2" type="ORF">DK847_08640</name>
</gene>
<evidence type="ECO:0000313" key="2">
    <source>
        <dbReference type="EMBL" id="PZF77378.1"/>
    </source>
</evidence>
<keyword evidence="3" id="KW-1185">Reference proteome</keyword>
<proteinExistence type="predicted"/>
<feature type="coiled-coil region" evidence="1">
    <location>
        <begin position="68"/>
        <end position="99"/>
    </location>
</feature>
<comment type="caution">
    <text evidence="2">The sequence shown here is derived from an EMBL/GenBank/DDBJ whole genome shotgun (WGS) entry which is preliminary data.</text>
</comment>
<dbReference type="EMBL" id="QKVK01000003">
    <property type="protein sequence ID" value="PZF77378.1"/>
    <property type="molecule type" value="Genomic_DNA"/>
</dbReference>
<name>A0A2W2BB70_9HYPH</name>